<dbReference type="EMBL" id="BPPX01000009">
    <property type="protein sequence ID" value="GJC82399.1"/>
    <property type="molecule type" value="Genomic_DNA"/>
</dbReference>
<gene>
    <name evidence="1" type="ORF">ColLi_05237</name>
</gene>
<dbReference type="Proteomes" id="UP001055172">
    <property type="component" value="Unassembled WGS sequence"/>
</dbReference>
<protein>
    <submittedName>
        <fullName evidence="1">Uncharacterized protein</fullName>
    </submittedName>
</protein>
<reference evidence="1 2" key="1">
    <citation type="submission" date="2021-07" db="EMBL/GenBank/DDBJ databases">
        <title>Genome data of Colletotrichum spaethianum.</title>
        <authorList>
            <person name="Utami Y.D."/>
            <person name="Hiruma K."/>
        </authorList>
    </citation>
    <scope>NUCLEOTIDE SEQUENCE [LARGE SCALE GENOMIC DNA]</scope>
    <source>
        <strain evidence="1 2">MAFF 242679</strain>
    </source>
</reference>
<keyword evidence="2" id="KW-1185">Reference proteome</keyword>
<dbReference type="AlphaFoldDB" id="A0AA37GKJ7"/>
<evidence type="ECO:0000313" key="1">
    <source>
        <dbReference type="EMBL" id="GJC82399.1"/>
    </source>
</evidence>
<comment type="caution">
    <text evidence="1">The sequence shown here is derived from an EMBL/GenBank/DDBJ whole genome shotgun (WGS) entry which is preliminary data.</text>
</comment>
<proteinExistence type="predicted"/>
<accession>A0AA37GKJ7</accession>
<name>A0AA37GKJ7_9PEZI</name>
<sequence length="134" mass="14635">MAAFSDVVGGNRPACPASSPTLVFARPCLFRPSRPEYEALGVLEALAETRDDDLTLIGPHTSHVSATTTTLDPALAAEAHYAVVSVCTDDDRQEQRVDLPRRQICRLSLAGPWLVPLQKNTAEVDVLFCLARYR</sequence>
<evidence type="ECO:0000313" key="2">
    <source>
        <dbReference type="Proteomes" id="UP001055172"/>
    </source>
</evidence>
<organism evidence="1 2">
    <name type="scientific">Colletotrichum liriopes</name>
    <dbReference type="NCBI Taxonomy" id="708192"/>
    <lineage>
        <taxon>Eukaryota</taxon>
        <taxon>Fungi</taxon>
        <taxon>Dikarya</taxon>
        <taxon>Ascomycota</taxon>
        <taxon>Pezizomycotina</taxon>
        <taxon>Sordariomycetes</taxon>
        <taxon>Hypocreomycetidae</taxon>
        <taxon>Glomerellales</taxon>
        <taxon>Glomerellaceae</taxon>
        <taxon>Colletotrichum</taxon>
        <taxon>Colletotrichum spaethianum species complex</taxon>
    </lineage>
</organism>